<name>A0ABV7ZSA3_9CORY</name>
<sequence length="267" mass="27844">MTASSPSNVRPPAPGPRRIKAEILVVLAVTFGTSALNAIVRLIGALAEGSLRDQPVSLNDALADDPWLNGALQLIRIAGLLAWGALAWYLLRADGIRGMPGRMRAGDWAWGAGLAALIGVPGLGLYVIGLVAGLGRPVDPAAMGVTALTVAPLLGWAAANAVAEELVVVGWLVTRLRQLWGGAALDDAHLTRRTVAAIIAASSLLRGAYHLYQGVGAGFGNIAMGVIFAAWYLRTGRVWPLVIAHFLIDAVAFVGYPLAAPWLESLA</sequence>
<organism evidence="3 4">
    <name type="scientific">Corynebacterium hansenii</name>
    <dbReference type="NCBI Taxonomy" id="394964"/>
    <lineage>
        <taxon>Bacteria</taxon>
        <taxon>Bacillati</taxon>
        <taxon>Actinomycetota</taxon>
        <taxon>Actinomycetes</taxon>
        <taxon>Mycobacteriales</taxon>
        <taxon>Corynebacteriaceae</taxon>
        <taxon>Corynebacterium</taxon>
    </lineage>
</organism>
<keyword evidence="1" id="KW-0812">Transmembrane</keyword>
<evidence type="ECO:0000259" key="2">
    <source>
        <dbReference type="Pfam" id="PF02517"/>
    </source>
</evidence>
<feature type="transmembrane region" description="Helical" evidence="1">
    <location>
        <begin position="21"/>
        <end position="47"/>
    </location>
</feature>
<keyword evidence="4" id="KW-1185">Reference proteome</keyword>
<feature type="transmembrane region" description="Helical" evidence="1">
    <location>
        <begin position="67"/>
        <end position="91"/>
    </location>
</feature>
<feature type="transmembrane region" description="Helical" evidence="1">
    <location>
        <begin position="218"/>
        <end position="234"/>
    </location>
</feature>
<gene>
    <name evidence="3" type="ORF">ACFORJ_10790</name>
</gene>
<dbReference type="EMBL" id="JBHRZN010000003">
    <property type="protein sequence ID" value="MFC3850648.1"/>
    <property type="molecule type" value="Genomic_DNA"/>
</dbReference>
<reference evidence="4" key="1">
    <citation type="journal article" date="2019" name="Int. J. Syst. Evol. Microbiol.">
        <title>The Global Catalogue of Microorganisms (GCM) 10K type strain sequencing project: providing services to taxonomists for standard genome sequencing and annotation.</title>
        <authorList>
            <consortium name="The Broad Institute Genomics Platform"/>
            <consortium name="The Broad Institute Genome Sequencing Center for Infectious Disease"/>
            <person name="Wu L."/>
            <person name="Ma J."/>
        </authorList>
    </citation>
    <scope>NUCLEOTIDE SEQUENCE [LARGE SCALE GENOMIC DNA]</scope>
    <source>
        <strain evidence="4">CCUG 53252</strain>
    </source>
</reference>
<comment type="caution">
    <text evidence="3">The sequence shown here is derived from an EMBL/GenBank/DDBJ whole genome shotgun (WGS) entry which is preliminary data.</text>
</comment>
<protein>
    <submittedName>
        <fullName evidence="3">CPBP family intramembrane glutamic endopeptidase</fullName>
        <ecNumber evidence="3">3.4.-.-</ecNumber>
    </submittedName>
</protein>
<dbReference type="InterPro" id="IPR003675">
    <property type="entry name" value="Rce1/LyrA-like_dom"/>
</dbReference>
<dbReference type="RefSeq" id="WP_290290487.1">
    <property type="nucleotide sequence ID" value="NZ_CP047211.1"/>
</dbReference>
<dbReference type="EC" id="3.4.-.-" evidence="3"/>
<evidence type="ECO:0000256" key="1">
    <source>
        <dbReference type="SAM" id="Phobius"/>
    </source>
</evidence>
<keyword evidence="3" id="KW-0378">Hydrolase</keyword>
<keyword evidence="1" id="KW-0472">Membrane</keyword>
<keyword evidence="1" id="KW-1133">Transmembrane helix</keyword>
<dbReference type="Proteomes" id="UP001595751">
    <property type="component" value="Unassembled WGS sequence"/>
</dbReference>
<feature type="transmembrane region" description="Helical" evidence="1">
    <location>
        <begin position="112"/>
        <end position="133"/>
    </location>
</feature>
<feature type="domain" description="CAAX prenyl protease 2/Lysostaphin resistance protein A-like" evidence="2">
    <location>
        <begin position="149"/>
        <end position="251"/>
    </location>
</feature>
<evidence type="ECO:0000313" key="3">
    <source>
        <dbReference type="EMBL" id="MFC3850648.1"/>
    </source>
</evidence>
<dbReference type="GO" id="GO:0016787">
    <property type="term" value="F:hydrolase activity"/>
    <property type="evidence" value="ECO:0007669"/>
    <property type="project" value="UniProtKB-KW"/>
</dbReference>
<feature type="transmembrane region" description="Helical" evidence="1">
    <location>
        <begin position="241"/>
        <end position="263"/>
    </location>
</feature>
<evidence type="ECO:0000313" key="4">
    <source>
        <dbReference type="Proteomes" id="UP001595751"/>
    </source>
</evidence>
<proteinExistence type="predicted"/>
<accession>A0ABV7ZSA3</accession>
<dbReference type="Pfam" id="PF02517">
    <property type="entry name" value="Rce1-like"/>
    <property type="match status" value="1"/>
</dbReference>